<feature type="domain" description="Nucleoporin Nup133/Nup155-like N-terminal" evidence="9">
    <location>
        <begin position="53"/>
        <end position="484"/>
    </location>
</feature>
<accession>A0A1L0DQ17</accession>
<keyword evidence="7" id="KW-0539">Nucleus</keyword>
<evidence type="ECO:0000256" key="3">
    <source>
        <dbReference type="ARBA" id="ARBA00022448"/>
    </source>
</evidence>
<comment type="similarity">
    <text evidence="2">Belongs to the nucleoporin Nup133 family.</text>
</comment>
<reference evidence="10 11" key="1">
    <citation type="submission" date="2016-10" db="EMBL/GenBank/DDBJ databases">
        <authorList>
            <person name="de Groot N.N."/>
        </authorList>
    </citation>
    <scope>NUCLEOTIDE SEQUENCE [LARGE SCALE GENOMIC DNA]</scope>
    <source>
        <strain evidence="10 11">CBS 141442</strain>
    </source>
</reference>
<dbReference type="EMBL" id="LT635762">
    <property type="protein sequence ID" value="SGZ57912.1"/>
    <property type="molecule type" value="Genomic_DNA"/>
</dbReference>
<evidence type="ECO:0000313" key="11">
    <source>
        <dbReference type="Proteomes" id="UP000182334"/>
    </source>
</evidence>
<evidence type="ECO:0000256" key="1">
    <source>
        <dbReference type="ARBA" id="ARBA00004259"/>
    </source>
</evidence>
<dbReference type="AlphaFoldDB" id="A0A1L0DQ17"/>
<dbReference type="GO" id="GO:0000972">
    <property type="term" value="P:transcription-dependent tethering of RNA polymerase II gene DNA at nuclear periphery"/>
    <property type="evidence" value="ECO:0007669"/>
    <property type="project" value="TreeGrafter"/>
</dbReference>
<dbReference type="Gene3D" id="1.20.58.1380">
    <property type="match status" value="1"/>
</dbReference>
<comment type="subcellular location">
    <subcellularLocation>
        <location evidence="1">Nucleus envelope</location>
    </subcellularLocation>
</comment>
<dbReference type="GO" id="GO:0006606">
    <property type="term" value="P:protein import into nucleus"/>
    <property type="evidence" value="ECO:0007669"/>
    <property type="project" value="TreeGrafter"/>
</dbReference>
<evidence type="ECO:0000256" key="5">
    <source>
        <dbReference type="ARBA" id="ARBA00022927"/>
    </source>
</evidence>
<dbReference type="PANTHER" id="PTHR13405">
    <property type="entry name" value="NUCLEAR PORE COMPLEX PROTEIN NUP133"/>
    <property type="match status" value="1"/>
</dbReference>
<evidence type="ECO:0000259" key="8">
    <source>
        <dbReference type="Pfam" id="PF03177"/>
    </source>
</evidence>
<proteinExistence type="inferred from homology"/>
<evidence type="ECO:0000256" key="6">
    <source>
        <dbReference type="ARBA" id="ARBA00023010"/>
    </source>
</evidence>
<dbReference type="InterPro" id="IPR015943">
    <property type="entry name" value="WD40/YVTN_repeat-like_dom_sf"/>
</dbReference>
<dbReference type="OrthoDB" id="103454at2759"/>
<dbReference type="Gene3D" id="2.130.10.10">
    <property type="entry name" value="YVTN repeat-like/Quinoprotein amine dehydrogenase"/>
    <property type="match status" value="1"/>
</dbReference>
<gene>
    <name evidence="10" type="ORF">SAMEA4029010_CIC11G00000003816</name>
</gene>
<dbReference type="GO" id="GO:0016973">
    <property type="term" value="P:poly(A)+ mRNA export from nucleus"/>
    <property type="evidence" value="ECO:0007669"/>
    <property type="project" value="TreeGrafter"/>
</dbReference>
<dbReference type="Pfam" id="PF08801">
    <property type="entry name" value="Nucleoporin_N"/>
    <property type="match status" value="1"/>
</dbReference>
<evidence type="ECO:0000259" key="9">
    <source>
        <dbReference type="Pfam" id="PF08801"/>
    </source>
</evidence>
<dbReference type="GO" id="GO:0017056">
    <property type="term" value="F:structural constituent of nuclear pore"/>
    <property type="evidence" value="ECO:0007669"/>
    <property type="project" value="InterPro"/>
</dbReference>
<dbReference type="InterPro" id="IPR037624">
    <property type="entry name" value="Nup133-like"/>
</dbReference>
<dbReference type="PANTHER" id="PTHR13405:SF11">
    <property type="entry name" value="NUCLEAR PORE COMPLEX PROTEIN NUP133"/>
    <property type="match status" value="1"/>
</dbReference>
<evidence type="ECO:0000256" key="2">
    <source>
        <dbReference type="ARBA" id="ARBA00005569"/>
    </source>
</evidence>
<keyword evidence="4" id="KW-0509">mRNA transport</keyword>
<organism evidence="10 11">
    <name type="scientific">Sungouiella intermedia</name>
    <dbReference type="NCBI Taxonomy" id="45354"/>
    <lineage>
        <taxon>Eukaryota</taxon>
        <taxon>Fungi</taxon>
        <taxon>Dikarya</taxon>
        <taxon>Ascomycota</taxon>
        <taxon>Saccharomycotina</taxon>
        <taxon>Pichiomycetes</taxon>
        <taxon>Metschnikowiaceae</taxon>
        <taxon>Sungouiella</taxon>
    </lineage>
</organism>
<dbReference type="STRING" id="45354.A0A1L0DQ17"/>
<name>A0A1L0DQ17_9ASCO</name>
<protein>
    <submittedName>
        <fullName evidence="10">CIC11C00000003816</fullName>
    </submittedName>
</protein>
<keyword evidence="11" id="KW-1185">Reference proteome</keyword>
<dbReference type="InterPro" id="IPR007187">
    <property type="entry name" value="Nucleoporin_Nup133/Nup155_C"/>
</dbReference>
<dbReference type="Pfam" id="PF03177">
    <property type="entry name" value="Nucleoporin_C"/>
    <property type="match status" value="1"/>
</dbReference>
<feature type="domain" description="Nucleoporin Nup133/Nup155-like C-terminal" evidence="8">
    <location>
        <begin position="827"/>
        <end position="977"/>
    </location>
</feature>
<evidence type="ECO:0000256" key="7">
    <source>
        <dbReference type="ARBA" id="ARBA00023242"/>
    </source>
</evidence>
<evidence type="ECO:0000313" key="10">
    <source>
        <dbReference type="EMBL" id="SGZ57912.1"/>
    </source>
</evidence>
<dbReference type="Proteomes" id="UP000182334">
    <property type="component" value="Chromosome VII"/>
</dbReference>
<evidence type="ECO:0000256" key="4">
    <source>
        <dbReference type="ARBA" id="ARBA00022816"/>
    </source>
</evidence>
<keyword evidence="5" id="KW-0653">Protein transport</keyword>
<sequence length="1152" mass="129397">MSLPKALIFKPRRFDAAESTTISPKSFSADSTNDAPSFSTFANINTYSGEELTKNDKYCVIKLPAQPDILNNDRMDLADETLNGYTDNSTKSAVVVCEKFISVWPYNSADSTPINYEFPLEEGGNNSLELAILTRPAPGTSTDPGLVTINSVNGHVRFYESVHYAPALGLINSKLIETTVAILAAQGEYITVAENVEPAGIVVATSWKRVVLVLLRDFNGSPHLSTLELISPSQSLRVFGWLGRGSGDNISNDVVSIKTGKISANGMSQEIIVQDAAGVFKKFIFQSSVTGDPSINHRKTTTHKLASYLENNIDGFIPGAVVDVKYLDLWPLRLQSDAEISISDDVYTALVRVQSSIHGESHYRLLLVTMKINELGVLVYGSHQLPDVGKGISDQAALKPRLYIPKPGSTAFIVVDNSVILTDINTSFLTKSQAPAFLYYTPQWEDVINFKSSVQIVGLGYEDKVDDNANSSLVLITKGYGVLRIERFPDSKDGSSSDVTDSTDPVYLLKSHIQQAIFYHNSDAVDFDVGSTFPIDVVSQATHEILKEILESSCAYLPPFFSSTRDSFSTRITLLRELISYVSRNFTDSWFVILPDIVQALEKLEAAQNLWLLIDVDTTEASLLKAKLTSVIEKLELGSGDDIARSFFLHNVNDILLVLTLLVQQLNQDNFSFQVIVKILVATLHDAVVKNEKSHVTGVEQIPTRMLWIFELKLVILAEEVFSKAYCTKGTNIINTPNDRQDLVKMSYTLFFLVTYAIQFMQDTEDNQLKGYLDWYKLRKGDWVNALISNGMVGEALKMTENFQDFYSLALVLDKEKEQRSPEYVLEQIRFFVDKYGYSFASKLFEYYIKHDQIMILLLDCTSYLGYLEQYFKSNPRTTSQVAWIYYLQSKNFKDASNVLMLLTSKKETDNQQSQELNYSLAKLSAIAAKADDISGEESPILDEIAIEAENNLLVIRVQNKIHHLLSSYVQGKKDLITLDYFLKNFANVKIPKRQLKVEIEAFFQRFVDQLPILKEQLILLLTSILPKQQFSSVYVDALFVAALIASDDIYQEQAREVWLKLLTLTDDWSEINNTSDNVDEVNKMKVRETALYTTIKEVQYNHGIMSVLESLIESLKEESGDDVSSLFEKARQLVKSSNLALWVETIRTEAH</sequence>
<dbReference type="GO" id="GO:0031080">
    <property type="term" value="C:nuclear pore outer ring"/>
    <property type="evidence" value="ECO:0007669"/>
    <property type="project" value="TreeGrafter"/>
</dbReference>
<dbReference type="SUPFAM" id="SSF117289">
    <property type="entry name" value="Nucleoporin domain"/>
    <property type="match status" value="1"/>
</dbReference>
<keyword evidence="3" id="KW-0813">Transport</keyword>
<dbReference type="InterPro" id="IPR014908">
    <property type="entry name" value="Nucleoporin_Nup133/Nup155_N"/>
</dbReference>
<keyword evidence="6" id="KW-0811">Translocation</keyword>